<evidence type="ECO:0000256" key="6">
    <source>
        <dbReference type="ARBA" id="ARBA00023163"/>
    </source>
</evidence>
<protein>
    <recommendedName>
        <fullName evidence="10">WD40 domain-containing protein</fullName>
    </recommendedName>
</protein>
<proteinExistence type="predicted"/>
<dbReference type="PANTHER" id="PTHR44215">
    <property type="entry name" value="WD REPEAT-CONTAINING PROTEIN 75"/>
    <property type="match status" value="1"/>
</dbReference>
<dbReference type="SUPFAM" id="SSF51004">
    <property type="entry name" value="C-terminal (heme d1) domain of cytochrome cd1-nitrite reductase"/>
    <property type="match status" value="1"/>
</dbReference>
<dbReference type="GO" id="GO:0032040">
    <property type="term" value="C:small-subunit processome"/>
    <property type="evidence" value="ECO:0007669"/>
    <property type="project" value="InterPro"/>
</dbReference>
<keyword evidence="7" id="KW-0539">Nucleus</keyword>
<dbReference type="SUPFAM" id="SSF50998">
    <property type="entry name" value="Quinoprotein alcohol dehydrogenase-like"/>
    <property type="match status" value="1"/>
</dbReference>
<dbReference type="InterPro" id="IPR053826">
    <property type="entry name" value="WDR75"/>
</dbReference>
<keyword evidence="2" id="KW-0690">Ribosome biogenesis</keyword>
<reference evidence="9" key="1">
    <citation type="submission" date="2022-10" db="EMBL/GenBank/DDBJ databases">
        <title>Genome assembly of Pristionchus species.</title>
        <authorList>
            <person name="Yoshida K."/>
            <person name="Sommer R.J."/>
        </authorList>
    </citation>
    <scope>NUCLEOTIDE SEQUENCE [LARGE SCALE GENOMIC DNA]</scope>
    <source>
        <strain evidence="9">RS5460</strain>
    </source>
</reference>
<comment type="caution">
    <text evidence="8">The sequence shown here is derived from an EMBL/GenBank/DDBJ whole genome shotgun (WGS) entry which is preliminary data.</text>
</comment>
<keyword evidence="3" id="KW-0698">rRNA processing</keyword>
<dbReference type="InterPro" id="IPR011047">
    <property type="entry name" value="Quinoprotein_ADH-like_sf"/>
</dbReference>
<evidence type="ECO:0008006" key="10">
    <source>
        <dbReference type="Google" id="ProtNLM"/>
    </source>
</evidence>
<evidence type="ECO:0000313" key="9">
    <source>
        <dbReference type="Proteomes" id="UP001328107"/>
    </source>
</evidence>
<gene>
    <name evidence="8" type="ORF">PMAYCL1PPCAC_23798</name>
</gene>
<evidence type="ECO:0000256" key="4">
    <source>
        <dbReference type="ARBA" id="ARBA00022574"/>
    </source>
</evidence>
<dbReference type="GO" id="GO:0045943">
    <property type="term" value="P:positive regulation of transcription by RNA polymerase I"/>
    <property type="evidence" value="ECO:0007669"/>
    <property type="project" value="InterPro"/>
</dbReference>
<dbReference type="GO" id="GO:0006364">
    <property type="term" value="P:rRNA processing"/>
    <property type="evidence" value="ECO:0007669"/>
    <property type="project" value="UniProtKB-KW"/>
</dbReference>
<dbReference type="EMBL" id="BTRK01000005">
    <property type="protein sequence ID" value="GMR53603.1"/>
    <property type="molecule type" value="Genomic_DNA"/>
</dbReference>
<comment type="subcellular location">
    <subcellularLocation>
        <location evidence="1">Nucleus</location>
        <location evidence="1">Nucleolus</location>
    </subcellularLocation>
</comment>
<keyword evidence="6" id="KW-0804">Transcription</keyword>
<sequence>MKSPKPKGSGWFETPLRGSKLINVVIDQTNRFVATCSATECLLYDVKTSERQLCIDHKDSLVGCYFASPNEIMTVDECGVMRKWSLPESDDASLISTLSLGKRILHAREEGGSVIAVVAEKEGYQLYAIEENGKMVQLCDLQSGWTPSSFSISSKLLAVCQGKQIRVIAREKEAKIAESYYESRFHVDYLKESNDMNVFESVNVQADTVAAALTIGRIFIWCDVSTLGVNRATQSVHWHKSAPVIALSPFGGIISGGGECVLCKWKLGKGAPCMLPRLSSPIRQLSLSVDSALIALLLDDNSVVMIDAAAMGVIGRLPTLSISTRRKSRTLMECDPMESDMVVLGGREGCLQWIQPATSTSPFMMDVGMENGVDRDLPIYGVTQSFHSVYLSRFSRDHVVTLEEKNTGEDRCRVRVWERTNSNTSFNLLFSQEMATRFVEISLRYSTASNPFFLLTNSNGRTVILLKNATGFYMDSKKDFSWNDAPFSCASGISEDGRWAIGYSISNSVGAVVVVDVNDMRVTEVLKVSGEVVSVDWTQSHLIASCTSGVYAWCARAFVLRWRVAQRCSLRFHPILIAWIDRKIMVIDENEGTIKDSMESTGPIEDAVPFRHGNSYGILINHSGNSFSVLLTSEIPTLRRRVRSIRTSIMEAAPSSIHQSIIHSSSCLSGPVHMLPPLSLVAPSFIQSCLLPTRS</sequence>
<evidence type="ECO:0000256" key="7">
    <source>
        <dbReference type="ARBA" id="ARBA00023242"/>
    </source>
</evidence>
<evidence type="ECO:0000256" key="5">
    <source>
        <dbReference type="ARBA" id="ARBA00022737"/>
    </source>
</evidence>
<dbReference type="Gene3D" id="2.130.10.10">
    <property type="entry name" value="YVTN repeat-like/Quinoprotein amine dehydrogenase"/>
    <property type="match status" value="2"/>
</dbReference>
<dbReference type="PANTHER" id="PTHR44215:SF1">
    <property type="entry name" value="WD REPEAT-CONTAINING PROTEIN 75"/>
    <property type="match status" value="1"/>
</dbReference>
<evidence type="ECO:0000256" key="1">
    <source>
        <dbReference type="ARBA" id="ARBA00004604"/>
    </source>
</evidence>
<keyword evidence="9" id="KW-1185">Reference proteome</keyword>
<keyword evidence="5" id="KW-0677">Repeat</keyword>
<evidence type="ECO:0000256" key="3">
    <source>
        <dbReference type="ARBA" id="ARBA00022552"/>
    </source>
</evidence>
<evidence type="ECO:0000256" key="2">
    <source>
        <dbReference type="ARBA" id="ARBA00022517"/>
    </source>
</evidence>
<organism evidence="8 9">
    <name type="scientific">Pristionchus mayeri</name>
    <dbReference type="NCBI Taxonomy" id="1317129"/>
    <lineage>
        <taxon>Eukaryota</taxon>
        <taxon>Metazoa</taxon>
        <taxon>Ecdysozoa</taxon>
        <taxon>Nematoda</taxon>
        <taxon>Chromadorea</taxon>
        <taxon>Rhabditida</taxon>
        <taxon>Rhabditina</taxon>
        <taxon>Diplogasteromorpha</taxon>
        <taxon>Diplogasteroidea</taxon>
        <taxon>Neodiplogasteridae</taxon>
        <taxon>Pristionchus</taxon>
    </lineage>
</organism>
<accession>A0AAN5CZF5</accession>
<dbReference type="InterPro" id="IPR011048">
    <property type="entry name" value="Haem_d1_sf"/>
</dbReference>
<name>A0AAN5CZF5_9BILA</name>
<dbReference type="GO" id="GO:2000234">
    <property type="term" value="P:positive regulation of rRNA processing"/>
    <property type="evidence" value="ECO:0007669"/>
    <property type="project" value="TreeGrafter"/>
</dbReference>
<dbReference type="GO" id="GO:0003723">
    <property type="term" value="F:RNA binding"/>
    <property type="evidence" value="ECO:0007669"/>
    <property type="project" value="InterPro"/>
</dbReference>
<keyword evidence="4" id="KW-0853">WD repeat</keyword>
<dbReference type="AlphaFoldDB" id="A0AAN5CZF5"/>
<dbReference type="Proteomes" id="UP001328107">
    <property type="component" value="Unassembled WGS sequence"/>
</dbReference>
<evidence type="ECO:0000313" key="8">
    <source>
        <dbReference type="EMBL" id="GMR53603.1"/>
    </source>
</evidence>
<dbReference type="InterPro" id="IPR015943">
    <property type="entry name" value="WD40/YVTN_repeat-like_dom_sf"/>
</dbReference>
<dbReference type="Pfam" id="PF23869">
    <property type="entry name" value="Beta-prop_WDR75_1st"/>
    <property type="match status" value="1"/>
</dbReference>